<dbReference type="OrthoDB" id="406096at2759"/>
<dbReference type="InterPro" id="IPR035976">
    <property type="entry name" value="Sushi/SCR/CCP_sf"/>
</dbReference>
<dbReference type="Gene3D" id="3.10.100.10">
    <property type="entry name" value="Mannose-Binding Protein A, subunit A"/>
    <property type="match status" value="1"/>
</dbReference>
<dbReference type="SUPFAM" id="SSF57196">
    <property type="entry name" value="EGF/Laminin"/>
    <property type="match status" value="1"/>
</dbReference>
<dbReference type="InterPro" id="IPR016186">
    <property type="entry name" value="C-type_lectin-like/link_sf"/>
</dbReference>
<keyword evidence="2 3" id="KW-1015">Disulfide bond</keyword>
<dbReference type="Proteomes" id="UP000694565">
    <property type="component" value="Unplaced"/>
</dbReference>
<feature type="disulfide bond" evidence="4">
    <location>
        <begin position="209"/>
        <end position="236"/>
    </location>
</feature>
<evidence type="ECO:0000256" key="2">
    <source>
        <dbReference type="ARBA" id="ARBA00023157"/>
    </source>
</evidence>
<evidence type="ECO:0000256" key="1">
    <source>
        <dbReference type="ARBA" id="ARBA00022729"/>
    </source>
</evidence>
<dbReference type="Ensembl" id="ENSCLMT00005031482.1">
    <property type="protein sequence ID" value="ENSCLMP00005030134.1"/>
    <property type="gene ID" value="ENSCLMG00005014643.1"/>
</dbReference>
<dbReference type="AlphaFoldDB" id="A0A8C2ZN28"/>
<dbReference type="GeneID" id="117730182"/>
<dbReference type="SUPFAM" id="SSF57535">
    <property type="entry name" value="Complement control module/SCR domain"/>
    <property type="match status" value="1"/>
</dbReference>
<dbReference type="SMART" id="SM00034">
    <property type="entry name" value="CLECT"/>
    <property type="match status" value="1"/>
</dbReference>
<evidence type="ECO:0000256" key="4">
    <source>
        <dbReference type="PROSITE-ProRule" id="PRU00302"/>
    </source>
</evidence>
<protein>
    <submittedName>
        <fullName evidence="10">Uncharacterized protein</fullName>
    </submittedName>
</protein>
<feature type="disulfide bond" evidence="3">
    <location>
        <begin position="166"/>
        <end position="175"/>
    </location>
</feature>
<sequence>MDMKWMVILLLGILAETTMGWMYHYSNTSMNWTQARQWCQSTYTDMVVIQSQKENDYLVSLLPNRKQSPYFWIGITKKQKNETWTWIGNNSTWIGEQSWAANEPNNNNSKEFCVEIYVKIGENRGKWNDEKCANLKSPVCYEAQCTATSCDRGRCQETIDNITCLCEPGFTGNKCQTAVTCPPLSQPSDGNLTCSGEKLTFNSTCRFKCSPGFLMTGSQDVTCRVTGVWSGPRPSCASYKQALLAVVGCAAFSAFCCICFCWMKRRKRKKVAQVRQPEEATSPSTEAQG</sequence>
<gene>
    <name evidence="10" type="primary">LOC117730182</name>
</gene>
<feature type="disulfide bond" evidence="3">
    <location>
        <begin position="145"/>
        <end position="155"/>
    </location>
</feature>
<dbReference type="GeneTree" id="ENSGT00940000164633"/>
<evidence type="ECO:0000256" key="3">
    <source>
        <dbReference type="PROSITE-ProRule" id="PRU00076"/>
    </source>
</evidence>
<evidence type="ECO:0000259" key="7">
    <source>
        <dbReference type="PROSITE" id="PS50026"/>
    </source>
</evidence>
<accession>A0A8C2ZN28</accession>
<dbReference type="Pfam" id="PF00084">
    <property type="entry name" value="Sushi"/>
    <property type="match status" value="1"/>
</dbReference>
<keyword evidence="5" id="KW-1133">Transmembrane helix</keyword>
<dbReference type="SMART" id="SM00032">
    <property type="entry name" value="CCP"/>
    <property type="match status" value="1"/>
</dbReference>
<dbReference type="Gene3D" id="2.10.70.10">
    <property type="entry name" value="Complement Module, domain 1"/>
    <property type="match status" value="1"/>
</dbReference>
<feature type="domain" description="C-type lectin" evidence="8">
    <location>
        <begin position="18"/>
        <end position="141"/>
    </location>
</feature>
<feature type="domain" description="Sushi" evidence="9">
    <location>
        <begin position="179"/>
        <end position="238"/>
    </location>
</feature>
<dbReference type="InterPro" id="IPR016187">
    <property type="entry name" value="CTDL_fold"/>
</dbReference>
<evidence type="ECO:0000256" key="6">
    <source>
        <dbReference type="SAM" id="SignalP"/>
    </source>
</evidence>
<organism evidence="10 11">
    <name type="scientific">Cyclopterus lumpus</name>
    <name type="common">Lumpsucker</name>
    <dbReference type="NCBI Taxonomy" id="8103"/>
    <lineage>
        <taxon>Eukaryota</taxon>
        <taxon>Metazoa</taxon>
        <taxon>Chordata</taxon>
        <taxon>Craniata</taxon>
        <taxon>Vertebrata</taxon>
        <taxon>Euteleostomi</taxon>
        <taxon>Actinopterygii</taxon>
        <taxon>Neopterygii</taxon>
        <taxon>Teleostei</taxon>
        <taxon>Neoteleostei</taxon>
        <taxon>Acanthomorphata</taxon>
        <taxon>Eupercaria</taxon>
        <taxon>Perciformes</taxon>
        <taxon>Cottioidei</taxon>
        <taxon>Cottales</taxon>
        <taxon>Cyclopteridae</taxon>
        <taxon>Cyclopterus</taxon>
    </lineage>
</organism>
<reference evidence="10" key="1">
    <citation type="submission" date="2025-08" db="UniProtKB">
        <authorList>
            <consortium name="Ensembl"/>
        </authorList>
    </citation>
    <scope>IDENTIFICATION</scope>
</reference>
<dbReference type="PANTHER" id="PTHR45784:SF3">
    <property type="entry name" value="C-TYPE LECTIN DOMAIN FAMILY 4 MEMBER K-LIKE-RELATED"/>
    <property type="match status" value="1"/>
</dbReference>
<evidence type="ECO:0000259" key="9">
    <source>
        <dbReference type="PROSITE" id="PS50923"/>
    </source>
</evidence>
<feature type="domain" description="EGF-like" evidence="7">
    <location>
        <begin position="141"/>
        <end position="176"/>
    </location>
</feature>
<dbReference type="CDD" id="cd00033">
    <property type="entry name" value="CCP"/>
    <property type="match status" value="1"/>
</dbReference>
<evidence type="ECO:0000256" key="5">
    <source>
        <dbReference type="SAM" id="Phobius"/>
    </source>
</evidence>
<keyword evidence="11" id="KW-1185">Reference proteome</keyword>
<dbReference type="RefSeq" id="XP_034387651.1">
    <property type="nucleotide sequence ID" value="XM_034531760.1"/>
</dbReference>
<dbReference type="InterPro" id="IPR000742">
    <property type="entry name" value="EGF"/>
</dbReference>
<dbReference type="PANTHER" id="PTHR45784">
    <property type="entry name" value="C-TYPE LECTIN DOMAIN FAMILY 20 MEMBER A-RELATED"/>
    <property type="match status" value="1"/>
</dbReference>
<comment type="caution">
    <text evidence="3">Lacks conserved residue(s) required for the propagation of feature annotation.</text>
</comment>
<evidence type="ECO:0000313" key="10">
    <source>
        <dbReference type="Ensembl" id="ENSCLMP00005030134.1"/>
    </source>
</evidence>
<dbReference type="SUPFAM" id="SSF56436">
    <property type="entry name" value="C-type lectin-like"/>
    <property type="match status" value="1"/>
</dbReference>
<feature type="signal peptide" evidence="6">
    <location>
        <begin position="1"/>
        <end position="20"/>
    </location>
</feature>
<dbReference type="PROSITE" id="PS01186">
    <property type="entry name" value="EGF_2"/>
    <property type="match status" value="1"/>
</dbReference>
<keyword evidence="5" id="KW-0472">Membrane</keyword>
<keyword evidence="5" id="KW-0812">Transmembrane</keyword>
<keyword evidence="1 6" id="KW-0732">Signal</keyword>
<dbReference type="KEGG" id="clum:117730182"/>
<name>A0A8C2ZN28_CYCLU</name>
<dbReference type="PROSITE" id="PS50923">
    <property type="entry name" value="SUSHI"/>
    <property type="match status" value="1"/>
</dbReference>
<evidence type="ECO:0000313" key="11">
    <source>
        <dbReference type="Proteomes" id="UP000694565"/>
    </source>
</evidence>
<dbReference type="InterPro" id="IPR000436">
    <property type="entry name" value="Sushi_SCR_CCP_dom"/>
</dbReference>
<dbReference type="Pfam" id="PF00059">
    <property type="entry name" value="Lectin_C"/>
    <property type="match status" value="1"/>
</dbReference>
<reference evidence="10" key="2">
    <citation type="submission" date="2025-09" db="UniProtKB">
        <authorList>
            <consortium name="Ensembl"/>
        </authorList>
    </citation>
    <scope>IDENTIFICATION</scope>
</reference>
<dbReference type="PROSITE" id="PS50041">
    <property type="entry name" value="C_TYPE_LECTIN_2"/>
    <property type="match status" value="1"/>
</dbReference>
<feature type="chain" id="PRO_5034163394" evidence="6">
    <location>
        <begin position="21"/>
        <end position="289"/>
    </location>
</feature>
<evidence type="ECO:0000259" key="8">
    <source>
        <dbReference type="PROSITE" id="PS50041"/>
    </source>
</evidence>
<keyword evidence="3" id="KW-0245">EGF-like domain</keyword>
<keyword evidence="4" id="KW-0768">Sushi</keyword>
<dbReference type="PROSITE" id="PS00022">
    <property type="entry name" value="EGF_1"/>
    <property type="match status" value="1"/>
</dbReference>
<proteinExistence type="predicted"/>
<dbReference type="InterPro" id="IPR001304">
    <property type="entry name" value="C-type_lectin-like"/>
</dbReference>
<dbReference type="PROSITE" id="PS50026">
    <property type="entry name" value="EGF_3"/>
    <property type="match status" value="1"/>
</dbReference>
<feature type="transmembrane region" description="Helical" evidence="5">
    <location>
        <begin position="242"/>
        <end position="263"/>
    </location>
</feature>